<gene>
    <name evidence="3" type="ORF">LES8486_00654</name>
    <name evidence="4" type="ORF">LES9216_00801</name>
</gene>
<organism evidence="4 5">
    <name type="scientific">Leuconostoc suionicum</name>
    <dbReference type="NCBI Taxonomy" id="1511761"/>
    <lineage>
        <taxon>Bacteria</taxon>
        <taxon>Bacillati</taxon>
        <taxon>Bacillota</taxon>
        <taxon>Bacilli</taxon>
        <taxon>Lactobacillales</taxon>
        <taxon>Lactobacillaceae</taxon>
        <taxon>Leuconostoc</taxon>
    </lineage>
</organism>
<dbReference type="InterPro" id="IPR038750">
    <property type="entry name" value="YczE/YyaS-like"/>
</dbReference>
<dbReference type="RefSeq" id="WP_072613500.1">
    <property type="nucleotide sequence ID" value="NZ_AP017935.1"/>
</dbReference>
<reference evidence="4 5" key="1">
    <citation type="submission" date="2018-02" db="EMBL/GenBank/DDBJ databases">
        <authorList>
            <person name="Cohen D.B."/>
            <person name="Kent A.D."/>
        </authorList>
    </citation>
    <scope>NUCLEOTIDE SEQUENCE [LARGE SCALE GENOMIC DNA]</scope>
    <source>
        <strain evidence="4 5">CECT 9216</strain>
    </source>
</reference>
<keyword evidence="2" id="KW-0732">Signal</keyword>
<keyword evidence="1" id="KW-0812">Transmembrane</keyword>
<feature type="signal peptide" evidence="2">
    <location>
        <begin position="1"/>
        <end position="22"/>
    </location>
</feature>
<evidence type="ECO:0000256" key="2">
    <source>
        <dbReference type="SAM" id="SignalP"/>
    </source>
</evidence>
<proteinExistence type="predicted"/>
<evidence type="ECO:0000313" key="4">
    <source>
        <dbReference type="EMBL" id="SPE06949.1"/>
    </source>
</evidence>
<feature type="chain" id="PRO_5015578453" evidence="2">
    <location>
        <begin position="23"/>
        <end position="212"/>
    </location>
</feature>
<dbReference type="AlphaFoldDB" id="A0A2N9K8V8"/>
<dbReference type="KEGG" id="lsu:A6B45_04205"/>
<dbReference type="EMBL" id="OKQR01000001">
    <property type="protein sequence ID" value="SPD91670.1"/>
    <property type="molecule type" value="Genomic_DNA"/>
</dbReference>
<reference evidence="3 6" key="2">
    <citation type="submission" date="2018-02" db="EMBL/GenBank/DDBJ databases">
        <authorList>
            <person name="Rodrigo-Torres L."/>
            <person name="Arahal R. D."/>
            <person name="Lucena T."/>
        </authorList>
    </citation>
    <scope>NUCLEOTIDE SEQUENCE [LARGE SCALE GENOMIC DNA]</scope>
    <source>
        <strain evidence="3 6">CECT 8486</strain>
    </source>
</reference>
<dbReference type="GeneID" id="99673984"/>
<keyword evidence="6" id="KW-1185">Reference proteome</keyword>
<dbReference type="PANTHER" id="PTHR40078:SF1">
    <property type="entry name" value="INTEGRAL MEMBRANE PROTEIN"/>
    <property type="match status" value="1"/>
</dbReference>
<feature type="transmembrane region" description="Helical" evidence="1">
    <location>
        <begin position="74"/>
        <end position="93"/>
    </location>
</feature>
<evidence type="ECO:0000313" key="5">
    <source>
        <dbReference type="Proteomes" id="UP000237923"/>
    </source>
</evidence>
<keyword evidence="1" id="KW-0472">Membrane</keyword>
<feature type="transmembrane region" description="Helical" evidence="1">
    <location>
        <begin position="180"/>
        <end position="203"/>
    </location>
</feature>
<sequence>MKKRFTLLFFSLLLNALGNAMAVSTNLGANPWTAAGQGLAAIFNISLGFALLCFGIFVLMINSLLAREINVQRIIGNFLFMFPFSYLVDWIVTYLNGSFLVTSGLFVRIVSNLLGITIVAIAVAMYQQANLILHPNDELMFTLRFKYTQGNATKAQLIAYLLPLSILSLAFYINHQWFGVGVGLLASLFLQGPIIDLTHRIFFLKSSKNKKA</sequence>
<dbReference type="EMBL" id="OKQU01000001">
    <property type="protein sequence ID" value="SPE06949.1"/>
    <property type="molecule type" value="Genomic_DNA"/>
</dbReference>
<feature type="transmembrane region" description="Helical" evidence="1">
    <location>
        <begin position="38"/>
        <end position="62"/>
    </location>
</feature>
<accession>A0A2N9K8V8</accession>
<evidence type="ECO:0000313" key="6">
    <source>
        <dbReference type="Proteomes" id="UP000239237"/>
    </source>
</evidence>
<keyword evidence="1" id="KW-1133">Transmembrane helix</keyword>
<dbReference type="PANTHER" id="PTHR40078">
    <property type="entry name" value="INTEGRAL MEMBRANE PROTEIN-RELATED"/>
    <property type="match status" value="1"/>
</dbReference>
<dbReference type="Pfam" id="PF19700">
    <property type="entry name" value="DUF6198"/>
    <property type="match status" value="1"/>
</dbReference>
<protein>
    <submittedName>
        <fullName evidence="4">Uncharacterized protein</fullName>
    </submittedName>
</protein>
<feature type="transmembrane region" description="Helical" evidence="1">
    <location>
        <begin position="157"/>
        <end position="174"/>
    </location>
</feature>
<dbReference type="Proteomes" id="UP000239237">
    <property type="component" value="Unassembled WGS sequence"/>
</dbReference>
<evidence type="ECO:0000313" key="3">
    <source>
        <dbReference type="EMBL" id="SPD91670.1"/>
    </source>
</evidence>
<dbReference type="Proteomes" id="UP000237923">
    <property type="component" value="Unassembled WGS sequence"/>
</dbReference>
<evidence type="ECO:0000256" key="1">
    <source>
        <dbReference type="SAM" id="Phobius"/>
    </source>
</evidence>
<name>A0A2N9K8V8_9LACO</name>
<feature type="transmembrane region" description="Helical" evidence="1">
    <location>
        <begin position="105"/>
        <end position="126"/>
    </location>
</feature>